<dbReference type="GO" id="GO:0005736">
    <property type="term" value="C:RNA polymerase I complex"/>
    <property type="evidence" value="ECO:0007669"/>
    <property type="project" value="TreeGrafter"/>
</dbReference>
<evidence type="ECO:0000256" key="2">
    <source>
        <dbReference type="ARBA" id="ARBA00022083"/>
    </source>
</evidence>
<reference evidence="8 9" key="1">
    <citation type="submission" date="2018-08" db="EMBL/GenBank/DDBJ databases">
        <title>Draft genome of the lignicolous fungus Coniochaeta pulveracea.</title>
        <authorList>
            <person name="Borstlap C.J."/>
            <person name="De Witt R.N."/>
            <person name="Botha A."/>
            <person name="Volschenk H."/>
        </authorList>
    </citation>
    <scope>NUCLEOTIDE SEQUENCE [LARGE SCALE GENOMIC DNA]</scope>
    <source>
        <strain evidence="8 9">CAB683</strain>
    </source>
</reference>
<comment type="similarity">
    <text evidence="6">Belongs to the archaeal Rpo3/eukaryotic RPB3 RNA polymerase subunit family.</text>
</comment>
<dbReference type="SUPFAM" id="SSF56553">
    <property type="entry name" value="Insert subdomain of RNA polymerase alpha subunit"/>
    <property type="match status" value="1"/>
</dbReference>
<evidence type="ECO:0000256" key="6">
    <source>
        <dbReference type="ARBA" id="ARBA00025804"/>
    </source>
</evidence>
<keyword evidence="5" id="KW-0539">Nucleus</keyword>
<keyword evidence="9" id="KW-1185">Reference proteome</keyword>
<dbReference type="InterPro" id="IPR011262">
    <property type="entry name" value="DNA-dir_RNA_pol_insert"/>
</dbReference>
<dbReference type="InterPro" id="IPR022842">
    <property type="entry name" value="RNAP_Rpo3/Rpb3/RPAC1"/>
</dbReference>
<dbReference type="STRING" id="177199.A0A420XY64"/>
<dbReference type="PROSITE" id="PS00446">
    <property type="entry name" value="RNA_POL_D_30KD"/>
    <property type="match status" value="1"/>
</dbReference>
<dbReference type="SUPFAM" id="SSF55257">
    <property type="entry name" value="RBP11-like subunits of RNA polymerase"/>
    <property type="match status" value="1"/>
</dbReference>
<dbReference type="NCBIfam" id="NF001988">
    <property type="entry name" value="PRK00783.1"/>
    <property type="match status" value="1"/>
</dbReference>
<protein>
    <recommendedName>
        <fullName evidence="2">DNA-directed RNA polymerases I and III subunit RPAC1</fullName>
    </recommendedName>
</protein>
<gene>
    <name evidence="8" type="primary">RPC40</name>
    <name evidence="8" type="ORF">DL546_001116</name>
</gene>
<keyword evidence="4" id="KW-0804">Transcription</keyword>
<evidence type="ECO:0000313" key="9">
    <source>
        <dbReference type="Proteomes" id="UP000275385"/>
    </source>
</evidence>
<dbReference type="InterPro" id="IPR036603">
    <property type="entry name" value="RBP11-like"/>
</dbReference>
<evidence type="ECO:0000313" key="8">
    <source>
        <dbReference type="EMBL" id="RKU40602.1"/>
    </source>
</evidence>
<organism evidence="8 9">
    <name type="scientific">Coniochaeta pulveracea</name>
    <dbReference type="NCBI Taxonomy" id="177199"/>
    <lineage>
        <taxon>Eukaryota</taxon>
        <taxon>Fungi</taxon>
        <taxon>Dikarya</taxon>
        <taxon>Ascomycota</taxon>
        <taxon>Pezizomycotina</taxon>
        <taxon>Sordariomycetes</taxon>
        <taxon>Sordariomycetidae</taxon>
        <taxon>Coniochaetales</taxon>
        <taxon>Coniochaetaceae</taxon>
        <taxon>Coniochaeta</taxon>
    </lineage>
</organism>
<evidence type="ECO:0000256" key="3">
    <source>
        <dbReference type="ARBA" id="ARBA00022478"/>
    </source>
</evidence>
<dbReference type="GO" id="GO:0003677">
    <property type="term" value="F:DNA binding"/>
    <property type="evidence" value="ECO:0007669"/>
    <property type="project" value="InterPro"/>
</dbReference>
<evidence type="ECO:0000256" key="4">
    <source>
        <dbReference type="ARBA" id="ARBA00023163"/>
    </source>
</evidence>
<dbReference type="Gene3D" id="2.170.120.12">
    <property type="entry name" value="DNA-directed RNA polymerase, insert domain"/>
    <property type="match status" value="1"/>
</dbReference>
<dbReference type="GO" id="GO:0005666">
    <property type="term" value="C:RNA polymerase III complex"/>
    <property type="evidence" value="ECO:0007669"/>
    <property type="project" value="TreeGrafter"/>
</dbReference>
<dbReference type="CDD" id="cd07032">
    <property type="entry name" value="RNAP_I_II_AC40"/>
    <property type="match status" value="1"/>
</dbReference>
<dbReference type="InterPro" id="IPR033901">
    <property type="entry name" value="RNAPI/III_AC40"/>
</dbReference>
<evidence type="ECO:0000256" key="1">
    <source>
        <dbReference type="ARBA" id="ARBA00004123"/>
    </source>
</evidence>
<sequence>MPRHEQTMAFFVKPSAAELERRKIVGINKETVTDVTSTDFPGHYPGEDNSWDLEAFSQGFNVKFHNNSQFDASFSLIGLDASIANAFRRILIAEIPTLAIENVFIENNTSVIQDEVLSHRLGLIPFKGDKEGLLHFLKWFKKPPPGADPYANCFDFNTVQLELSVECTKKEGVDPNKEDDPAKLYNHANVYAKDIVFTPMGQQEEYFTPPRQPIAPVNPDILIAKMRPGQEIRLSMHMHKGVGSDHSKFSPVATASYRLLPTIEIIKPILGADAENFQQCFPKGVIGIERVTAEEAAREGSGYEGHKGEKKAVVVDTMRDTVSRECLRHKEFEGKVRLGRRRDHFIFSIESTGQWDSDELFLEAVKTLKVKCNKLEKQVVNMVR</sequence>
<dbReference type="PANTHER" id="PTHR11800">
    <property type="entry name" value="DNA-DIRECTED RNA POLYMERASE"/>
    <property type="match status" value="1"/>
</dbReference>
<dbReference type="Pfam" id="PF01000">
    <property type="entry name" value="RNA_pol_A_bac"/>
    <property type="match status" value="1"/>
</dbReference>
<name>A0A420XY64_9PEZI</name>
<dbReference type="FunFam" id="2.170.120.12:FF:000003">
    <property type="entry name" value="Dna-directed rna polymerases i and iii subunit"/>
    <property type="match status" value="1"/>
</dbReference>
<dbReference type="Proteomes" id="UP000275385">
    <property type="component" value="Unassembled WGS sequence"/>
</dbReference>
<dbReference type="InterPro" id="IPR001514">
    <property type="entry name" value="DNA-dir_RNA_pol_30-40kDasu_CS"/>
</dbReference>
<dbReference type="InterPro" id="IPR011263">
    <property type="entry name" value="DNA-dir_RNA_pol_RpoA/D/Rpb3"/>
</dbReference>
<dbReference type="PANTHER" id="PTHR11800:SF13">
    <property type="entry name" value="DNA-DIRECTED RNA POLYMERASES I AND III SUBUNIT RPAC1"/>
    <property type="match status" value="1"/>
</dbReference>
<dbReference type="GO" id="GO:0006351">
    <property type="term" value="P:DNA-templated transcription"/>
    <property type="evidence" value="ECO:0007669"/>
    <property type="project" value="InterPro"/>
</dbReference>
<dbReference type="Gene3D" id="3.30.1360.10">
    <property type="entry name" value="RNA polymerase, RBP11-like subunit"/>
    <property type="match status" value="1"/>
</dbReference>
<evidence type="ECO:0000259" key="7">
    <source>
        <dbReference type="SMART" id="SM00662"/>
    </source>
</evidence>
<dbReference type="GO" id="GO:0046983">
    <property type="term" value="F:protein dimerization activity"/>
    <property type="evidence" value="ECO:0007669"/>
    <property type="project" value="InterPro"/>
</dbReference>
<keyword evidence="3 8" id="KW-0240">DNA-directed RNA polymerase</keyword>
<dbReference type="OrthoDB" id="270173at2759"/>
<comment type="caution">
    <text evidence="8">The sequence shown here is derived from an EMBL/GenBank/DDBJ whole genome shotgun (WGS) entry which is preliminary data.</text>
</comment>
<dbReference type="Pfam" id="PF01193">
    <property type="entry name" value="RNA_pol_L"/>
    <property type="match status" value="1"/>
</dbReference>
<dbReference type="EMBL" id="QVQW01000097">
    <property type="protein sequence ID" value="RKU40602.1"/>
    <property type="molecule type" value="Genomic_DNA"/>
</dbReference>
<dbReference type="AlphaFoldDB" id="A0A420XY64"/>
<dbReference type="HAMAP" id="MF_00320">
    <property type="entry name" value="RNApol_arch_Rpo3"/>
    <property type="match status" value="1"/>
</dbReference>
<accession>A0A420XY64</accession>
<dbReference type="GO" id="GO:0003899">
    <property type="term" value="F:DNA-directed RNA polymerase activity"/>
    <property type="evidence" value="ECO:0007669"/>
    <property type="project" value="InterPro"/>
</dbReference>
<proteinExistence type="inferred from homology"/>
<feature type="domain" description="DNA-directed RNA polymerase RpoA/D/Rpb3-type" evidence="7">
    <location>
        <begin position="71"/>
        <end position="378"/>
    </location>
</feature>
<dbReference type="InterPro" id="IPR036643">
    <property type="entry name" value="RNApol_insert_sf"/>
</dbReference>
<evidence type="ECO:0000256" key="5">
    <source>
        <dbReference type="ARBA" id="ARBA00023242"/>
    </source>
</evidence>
<comment type="subcellular location">
    <subcellularLocation>
        <location evidence="1">Nucleus</location>
    </subcellularLocation>
</comment>
<dbReference type="InterPro" id="IPR050518">
    <property type="entry name" value="Rpo3/RPB3_RNA_Pol_subunit"/>
</dbReference>
<dbReference type="GO" id="GO:0055029">
    <property type="term" value="C:nuclear DNA-directed RNA polymerase complex"/>
    <property type="evidence" value="ECO:0007669"/>
    <property type="project" value="UniProtKB-ARBA"/>
</dbReference>
<dbReference type="SMART" id="SM00662">
    <property type="entry name" value="RPOLD"/>
    <property type="match status" value="1"/>
</dbReference>